<evidence type="ECO:0000259" key="7">
    <source>
        <dbReference type="Pfam" id="PF01958"/>
    </source>
</evidence>
<keyword evidence="5 6" id="KW-0520">NAD</keyword>
<dbReference type="GO" id="GO:0033735">
    <property type="term" value="F:aspartate dehydrogenase [NAD(P)+] activity"/>
    <property type="evidence" value="ECO:0007669"/>
    <property type="project" value="UniProtKB-EC"/>
</dbReference>
<dbReference type="Gene3D" id="3.30.360.10">
    <property type="entry name" value="Dihydrodipicolinate Reductase, domain 2"/>
    <property type="match status" value="1"/>
</dbReference>
<dbReference type="GO" id="GO:0051287">
    <property type="term" value="F:NAD binding"/>
    <property type="evidence" value="ECO:0007669"/>
    <property type="project" value="UniProtKB-UniRule"/>
</dbReference>
<evidence type="ECO:0000256" key="6">
    <source>
        <dbReference type="HAMAP-Rule" id="MF_01265"/>
    </source>
</evidence>
<dbReference type="EC" id="1.4.1.21" evidence="6"/>
<comment type="similarity">
    <text evidence="1 6">Belongs to the L-aspartate dehydrogenase family.</text>
</comment>
<accession>A0A2T6AJK3</accession>
<dbReference type="GO" id="GO:0050661">
    <property type="term" value="F:NADP binding"/>
    <property type="evidence" value="ECO:0007669"/>
    <property type="project" value="UniProtKB-UniRule"/>
</dbReference>
<reference evidence="9 10" key="1">
    <citation type="submission" date="2018-04" db="EMBL/GenBank/DDBJ databases">
        <title>Genomic Encyclopedia of Archaeal and Bacterial Type Strains, Phase II (KMG-II): from individual species to whole genera.</title>
        <authorList>
            <person name="Goeker M."/>
        </authorList>
    </citation>
    <scope>NUCLEOTIDE SEQUENCE [LARGE SCALE GENOMIC DNA]</scope>
    <source>
        <strain evidence="9 10">DSM 21823</strain>
    </source>
</reference>
<dbReference type="InterPro" id="IPR020626">
    <property type="entry name" value="Asp_DH_prok"/>
</dbReference>
<dbReference type="GO" id="GO:0009435">
    <property type="term" value="P:NAD+ biosynthetic process"/>
    <property type="evidence" value="ECO:0007669"/>
    <property type="project" value="UniProtKB-UniRule"/>
</dbReference>
<dbReference type="OrthoDB" id="8456681at2"/>
<keyword evidence="2 6" id="KW-0662">Pyridine nucleotide biosynthesis</keyword>
<dbReference type="Pfam" id="PF03447">
    <property type="entry name" value="NAD_binding_3"/>
    <property type="match status" value="1"/>
</dbReference>
<evidence type="ECO:0000256" key="1">
    <source>
        <dbReference type="ARBA" id="ARBA00008331"/>
    </source>
</evidence>
<feature type="binding site" evidence="6">
    <location>
        <position position="126"/>
    </location>
    <ligand>
        <name>NAD(+)</name>
        <dbReference type="ChEBI" id="CHEBI:57540"/>
    </ligand>
</feature>
<feature type="binding site" evidence="6">
    <location>
        <position position="192"/>
    </location>
    <ligand>
        <name>NAD(+)</name>
        <dbReference type="ChEBI" id="CHEBI:57540"/>
    </ligand>
</feature>
<evidence type="ECO:0000259" key="8">
    <source>
        <dbReference type="Pfam" id="PF03447"/>
    </source>
</evidence>
<name>A0A2T6AJK3_9RHOB</name>
<keyword evidence="4 6" id="KW-0560">Oxidoreductase</keyword>
<proteinExistence type="inferred from homology"/>
<feature type="domain" description="Aspartate dehydrogenase" evidence="7">
    <location>
        <begin position="170"/>
        <end position="257"/>
    </location>
</feature>
<keyword evidence="10" id="KW-1185">Reference proteome</keyword>
<dbReference type="NCBIfam" id="NF009827">
    <property type="entry name" value="PRK13303.1-2"/>
    <property type="match status" value="1"/>
</dbReference>
<evidence type="ECO:0000256" key="4">
    <source>
        <dbReference type="ARBA" id="ARBA00023002"/>
    </source>
</evidence>
<dbReference type="Pfam" id="PF01958">
    <property type="entry name" value="Asp_DH_C"/>
    <property type="match status" value="1"/>
</dbReference>
<dbReference type="NCBIfam" id="NF009828">
    <property type="entry name" value="PRK13303.1-3"/>
    <property type="match status" value="1"/>
</dbReference>
<evidence type="ECO:0000313" key="10">
    <source>
        <dbReference type="Proteomes" id="UP000244224"/>
    </source>
</evidence>
<dbReference type="HAMAP" id="MF_01265">
    <property type="entry name" value="NadX"/>
    <property type="match status" value="1"/>
</dbReference>
<feature type="domain" description="Aspartate/homoserine dehydrogenase NAD-binding" evidence="8">
    <location>
        <begin position="12"/>
        <end position="123"/>
    </location>
</feature>
<dbReference type="AlphaFoldDB" id="A0A2T6AJK3"/>
<comment type="miscellaneous">
    <text evidence="6">The iminoaspartate product is unstable in aqueous solution and can decompose to oxaloacetate and ammonia.</text>
</comment>
<dbReference type="InterPro" id="IPR005106">
    <property type="entry name" value="Asp/hSer_DH_NAD-bd"/>
</dbReference>
<organism evidence="9 10">
    <name type="scientific">Gemmobacter caeni</name>
    <dbReference type="NCBI Taxonomy" id="589035"/>
    <lineage>
        <taxon>Bacteria</taxon>
        <taxon>Pseudomonadati</taxon>
        <taxon>Pseudomonadota</taxon>
        <taxon>Alphaproteobacteria</taxon>
        <taxon>Rhodobacterales</taxon>
        <taxon>Paracoccaceae</taxon>
        <taxon>Gemmobacter</taxon>
    </lineage>
</organism>
<dbReference type="SUPFAM" id="SSF55347">
    <property type="entry name" value="Glyceraldehyde-3-phosphate dehydrogenase-like, C-terminal domain"/>
    <property type="match status" value="1"/>
</dbReference>
<dbReference type="RefSeq" id="WP_108130603.1">
    <property type="nucleotide sequence ID" value="NZ_QBKP01000023.1"/>
</dbReference>
<dbReference type="InterPro" id="IPR002811">
    <property type="entry name" value="Asp_DH"/>
</dbReference>
<dbReference type="PANTHER" id="PTHR31873:SF6">
    <property type="entry name" value="ASPARTATE DEHYDROGENASE DOMAIN-CONTAINING PROTEIN"/>
    <property type="match status" value="1"/>
</dbReference>
<comment type="pathway">
    <text evidence="6">Cofactor biosynthesis; NAD(+) biosynthesis; iminoaspartate from L-aspartate (dehydrogenase route): step 1/1.</text>
</comment>
<keyword evidence="3 6" id="KW-0521">NADP</keyword>
<dbReference type="PIRSF" id="PIRSF005227">
    <property type="entry name" value="Asp_dh_NAD_syn"/>
    <property type="match status" value="1"/>
</dbReference>
<dbReference type="InterPro" id="IPR011182">
    <property type="entry name" value="L-Asp_DH"/>
</dbReference>
<comment type="function">
    <text evidence="6">Specifically catalyzes the NAD or NADP-dependent dehydrogenation of L-aspartate to iminoaspartate.</text>
</comment>
<dbReference type="SUPFAM" id="SSF51735">
    <property type="entry name" value="NAD(P)-binding Rossmann-fold domains"/>
    <property type="match status" value="1"/>
</dbReference>
<comment type="caution">
    <text evidence="9">The sequence shown here is derived from an EMBL/GenBank/DDBJ whole genome shotgun (WGS) entry which is preliminary data.</text>
</comment>
<dbReference type="Proteomes" id="UP000244224">
    <property type="component" value="Unassembled WGS sequence"/>
</dbReference>
<dbReference type="UniPathway" id="UPA00253">
    <property type="reaction ID" value="UER00456"/>
</dbReference>
<dbReference type="GO" id="GO:0016639">
    <property type="term" value="F:oxidoreductase activity, acting on the CH-NH2 group of donors, NAD or NADP as acceptor"/>
    <property type="evidence" value="ECO:0007669"/>
    <property type="project" value="UniProtKB-UniRule"/>
</dbReference>
<evidence type="ECO:0000256" key="3">
    <source>
        <dbReference type="ARBA" id="ARBA00022857"/>
    </source>
</evidence>
<evidence type="ECO:0000256" key="2">
    <source>
        <dbReference type="ARBA" id="ARBA00022642"/>
    </source>
</evidence>
<protein>
    <recommendedName>
        <fullName evidence="6">L-aspartate dehydrogenase</fullName>
        <ecNumber evidence="6">1.4.1.21</ecNumber>
    </recommendedName>
</protein>
<evidence type="ECO:0000313" key="9">
    <source>
        <dbReference type="EMBL" id="PTX44003.1"/>
    </source>
</evidence>
<feature type="active site" evidence="6">
    <location>
        <position position="222"/>
    </location>
</feature>
<dbReference type="Gene3D" id="3.40.50.720">
    <property type="entry name" value="NAD(P)-binding Rossmann-like Domain"/>
    <property type="match status" value="1"/>
</dbReference>
<comment type="catalytic activity">
    <reaction evidence="6">
        <text>L-aspartate + NAD(+) + H2O = oxaloacetate + NH4(+) + NADH + H(+)</text>
        <dbReference type="Rhea" id="RHEA:11788"/>
        <dbReference type="ChEBI" id="CHEBI:15377"/>
        <dbReference type="ChEBI" id="CHEBI:15378"/>
        <dbReference type="ChEBI" id="CHEBI:16452"/>
        <dbReference type="ChEBI" id="CHEBI:28938"/>
        <dbReference type="ChEBI" id="CHEBI:29991"/>
        <dbReference type="ChEBI" id="CHEBI:57540"/>
        <dbReference type="ChEBI" id="CHEBI:57945"/>
        <dbReference type="EC" id="1.4.1.21"/>
    </reaction>
</comment>
<dbReference type="EMBL" id="QBKP01000023">
    <property type="protein sequence ID" value="PTX44003.1"/>
    <property type="molecule type" value="Genomic_DNA"/>
</dbReference>
<dbReference type="InterPro" id="IPR036291">
    <property type="entry name" value="NAD(P)-bd_dom_sf"/>
</dbReference>
<gene>
    <name evidence="6" type="primary">nadX</name>
    <name evidence="9" type="ORF">C8N34_12323</name>
</gene>
<sequence length="269" mass="28003">MSGFDLPIALIGWGAIGSRVADLLAERRAPVKLLAVGLRQGSSLRSPLPRGVEQVSDPASLIALRPALVIEVAGRAAVDPWVLPLLEAGIDVAVSSTSALVDPALLDRLTGAARMSRAQLIVPPGALGGIDALAAAARLPLDRVRHEVVKPPRAWKGTPAETLLNLDALTEATTFFEGPAGQAATDFPQNANVAAISALAGIGLDRTTVALIADPQAAVNRHRITAEGAFGRMEAVFDNRPLATNPKSSEMTALSLVRLIENRASPLVI</sequence>
<dbReference type="PANTHER" id="PTHR31873">
    <property type="entry name" value="L-ASPARTATE DEHYDROGENASE-RELATED"/>
    <property type="match status" value="1"/>
</dbReference>
<evidence type="ECO:0000256" key="5">
    <source>
        <dbReference type="ARBA" id="ARBA00023027"/>
    </source>
</evidence>
<comment type="catalytic activity">
    <reaction evidence="6">
        <text>L-aspartate + NADP(+) + H2O = oxaloacetate + NH4(+) + NADPH + H(+)</text>
        <dbReference type="Rhea" id="RHEA:11784"/>
        <dbReference type="ChEBI" id="CHEBI:15377"/>
        <dbReference type="ChEBI" id="CHEBI:15378"/>
        <dbReference type="ChEBI" id="CHEBI:16452"/>
        <dbReference type="ChEBI" id="CHEBI:28938"/>
        <dbReference type="ChEBI" id="CHEBI:29991"/>
        <dbReference type="ChEBI" id="CHEBI:57783"/>
        <dbReference type="ChEBI" id="CHEBI:58349"/>
        <dbReference type="EC" id="1.4.1.21"/>
    </reaction>
</comment>